<dbReference type="InterPro" id="IPR013538">
    <property type="entry name" value="ASHA1/2-like_C"/>
</dbReference>
<proteinExistence type="inferred from homology"/>
<accession>A0A419A8F7</accession>
<protein>
    <submittedName>
        <fullName evidence="3">Polyketide cyclase</fullName>
    </submittedName>
</protein>
<evidence type="ECO:0000259" key="2">
    <source>
        <dbReference type="Pfam" id="PF08327"/>
    </source>
</evidence>
<dbReference type="Pfam" id="PF08327">
    <property type="entry name" value="AHSA1"/>
    <property type="match status" value="1"/>
</dbReference>
<dbReference type="AlphaFoldDB" id="A0A419A8F7"/>
<dbReference type="RefSeq" id="WP_119897586.1">
    <property type="nucleotide sequence ID" value="NZ_QNRC01000013.1"/>
</dbReference>
<evidence type="ECO:0000256" key="1">
    <source>
        <dbReference type="ARBA" id="ARBA00006817"/>
    </source>
</evidence>
<keyword evidence="4" id="KW-1185">Reference proteome</keyword>
<evidence type="ECO:0000313" key="4">
    <source>
        <dbReference type="Proteomes" id="UP000283587"/>
    </source>
</evidence>
<organism evidence="3 4">
    <name type="scientific">Paracoccus siganidrum</name>
    <dbReference type="NCBI Taxonomy" id="1276757"/>
    <lineage>
        <taxon>Bacteria</taxon>
        <taxon>Pseudomonadati</taxon>
        <taxon>Pseudomonadota</taxon>
        <taxon>Alphaproteobacteria</taxon>
        <taxon>Rhodobacterales</taxon>
        <taxon>Paracoccaceae</taxon>
        <taxon>Paracoccus</taxon>
    </lineage>
</organism>
<dbReference type="OrthoDB" id="9805228at2"/>
<dbReference type="InterPro" id="IPR023393">
    <property type="entry name" value="START-like_dom_sf"/>
</dbReference>
<feature type="domain" description="Activator of Hsp90 ATPase homologue 1/2-like C-terminal" evidence="2">
    <location>
        <begin position="20"/>
        <end position="158"/>
    </location>
</feature>
<gene>
    <name evidence="3" type="ORF">D3P05_07645</name>
</gene>
<evidence type="ECO:0000313" key="3">
    <source>
        <dbReference type="EMBL" id="RJL18208.1"/>
    </source>
</evidence>
<comment type="similarity">
    <text evidence="1">Belongs to the AHA1 family.</text>
</comment>
<dbReference type="SUPFAM" id="SSF55961">
    <property type="entry name" value="Bet v1-like"/>
    <property type="match status" value="1"/>
</dbReference>
<comment type="caution">
    <text evidence="3">The sequence shown here is derived from an EMBL/GenBank/DDBJ whole genome shotgun (WGS) entry which is preliminary data.</text>
</comment>
<dbReference type="Gene3D" id="3.30.530.20">
    <property type="match status" value="1"/>
</dbReference>
<dbReference type="Proteomes" id="UP000283587">
    <property type="component" value="Unassembled WGS sequence"/>
</dbReference>
<sequence length="159" mass="17645">MPKNVVTVDGNDLVISRHLDAPPDRIWRAWVEPDQLRQWFAPKPVEVLRAALEPRPGGICDIAMRMPDGTEIDQGPGCVLLAEPNHKLIWTDALGPEFRPTGTGFITVIVLMDPEEGGGTRYSARVLHKDEADRRKHEEMGFAEGWGQCLDQLAALVEG</sequence>
<reference evidence="4" key="1">
    <citation type="submission" date="2018-09" db="EMBL/GenBank/DDBJ databases">
        <title>Paracoccus onubensis nov. sp. a moderate halophilic bacterium isolated from Gruta de las Maravillas (Aracena, Spain).</title>
        <authorList>
            <person name="Jurado V."/>
            <person name="Gutierrez-Patricio S."/>
            <person name="Gonzalez-Pimentel J.L."/>
            <person name="Miller A.Z."/>
            <person name="Laiz L."/>
            <person name="Saiz-Jimenez C."/>
        </authorList>
    </citation>
    <scope>NUCLEOTIDE SEQUENCE [LARGE SCALE GENOMIC DNA]</scope>
    <source>
        <strain evidence="4">DSM 26381</strain>
    </source>
</reference>
<name>A0A419A8F7_9RHOB</name>
<dbReference type="CDD" id="cd08896">
    <property type="entry name" value="SRPBCC_CalC_Aha1-like_3"/>
    <property type="match status" value="1"/>
</dbReference>
<dbReference type="EMBL" id="QZEW01000026">
    <property type="protein sequence ID" value="RJL18208.1"/>
    <property type="molecule type" value="Genomic_DNA"/>
</dbReference>